<protein>
    <recommendedName>
        <fullName evidence="4">Endolytic peptidoglycan transglycosylase RlpA</fullName>
        <ecNumber evidence="4">4.2.2.-</ecNumber>
    </recommendedName>
</protein>
<evidence type="ECO:0000256" key="3">
    <source>
        <dbReference type="ARBA" id="ARBA00023316"/>
    </source>
</evidence>
<dbReference type="SUPFAM" id="SSF110997">
    <property type="entry name" value="Sporulation related repeat"/>
    <property type="match status" value="1"/>
</dbReference>
<keyword evidence="4" id="KW-0564">Palmitate</keyword>
<keyword evidence="4" id="KW-0472">Membrane</keyword>
<dbReference type="PANTHER" id="PTHR34183">
    <property type="entry name" value="ENDOLYTIC PEPTIDOGLYCAN TRANSGLYCOSYLASE RLPA"/>
    <property type="match status" value="1"/>
</dbReference>
<evidence type="ECO:0000256" key="7">
    <source>
        <dbReference type="SAM" id="SignalP"/>
    </source>
</evidence>
<feature type="signal peptide" evidence="7">
    <location>
        <begin position="1"/>
        <end position="24"/>
    </location>
</feature>
<feature type="compositionally biased region" description="Polar residues" evidence="6">
    <location>
        <begin position="22"/>
        <end position="32"/>
    </location>
</feature>
<evidence type="ECO:0000259" key="8">
    <source>
        <dbReference type="PROSITE" id="PS51724"/>
    </source>
</evidence>
<gene>
    <name evidence="4" type="primary">rlpA</name>
    <name evidence="9" type="ORF">AB4875_15250</name>
</gene>
<name>A0ABV3TZS1_9GAMM</name>
<dbReference type="EC" id="4.2.2.-" evidence="4"/>
<feature type="domain" description="SPOR" evidence="8">
    <location>
        <begin position="202"/>
        <end position="283"/>
    </location>
</feature>
<feature type="region of interest" description="Disordered" evidence="6">
    <location>
        <begin position="22"/>
        <end position="46"/>
    </location>
</feature>
<organism evidence="9 10">
    <name type="scientific">Zhongshania arctica</name>
    <dbReference type="NCBI Taxonomy" id="3238302"/>
    <lineage>
        <taxon>Bacteria</taxon>
        <taxon>Pseudomonadati</taxon>
        <taxon>Pseudomonadota</taxon>
        <taxon>Gammaproteobacteria</taxon>
        <taxon>Cellvibrionales</taxon>
        <taxon>Spongiibacteraceae</taxon>
        <taxon>Zhongshania</taxon>
    </lineage>
</organism>
<dbReference type="PROSITE" id="PS51257">
    <property type="entry name" value="PROKAR_LIPOPROTEIN"/>
    <property type="match status" value="1"/>
</dbReference>
<accession>A0ABV3TZS1</accession>
<dbReference type="Gene3D" id="2.40.40.10">
    <property type="entry name" value="RlpA-like domain"/>
    <property type="match status" value="1"/>
</dbReference>
<dbReference type="InterPro" id="IPR012997">
    <property type="entry name" value="RplA"/>
</dbReference>
<dbReference type="RefSeq" id="WP_368376916.1">
    <property type="nucleotide sequence ID" value="NZ_JBFRYB010000001.1"/>
</dbReference>
<evidence type="ECO:0000256" key="1">
    <source>
        <dbReference type="ARBA" id="ARBA00022729"/>
    </source>
</evidence>
<comment type="function">
    <text evidence="4">Lytic transglycosylase with a strong preference for naked glycan strands that lack stem peptides.</text>
</comment>
<evidence type="ECO:0000256" key="4">
    <source>
        <dbReference type="HAMAP-Rule" id="MF_02071"/>
    </source>
</evidence>
<keyword evidence="4" id="KW-1003">Cell membrane</keyword>
<comment type="subcellular location">
    <subcellularLocation>
        <location evidence="4">Cell membrane</location>
        <topology evidence="4">Lipid-anchor</topology>
    </subcellularLocation>
</comment>
<dbReference type="CDD" id="cd22268">
    <property type="entry name" value="DPBB_RlpA-like"/>
    <property type="match status" value="1"/>
</dbReference>
<feature type="chain" id="PRO_5047026466" description="Endolytic peptidoglycan transglycosylase RlpA" evidence="7">
    <location>
        <begin position="25"/>
        <end position="288"/>
    </location>
</feature>
<dbReference type="InterPro" id="IPR009009">
    <property type="entry name" value="RlpA-like_DPBB"/>
</dbReference>
<evidence type="ECO:0000256" key="2">
    <source>
        <dbReference type="ARBA" id="ARBA00023239"/>
    </source>
</evidence>
<dbReference type="InterPro" id="IPR036908">
    <property type="entry name" value="RlpA-like_sf"/>
</dbReference>
<dbReference type="InterPro" id="IPR007730">
    <property type="entry name" value="SPOR-like_dom"/>
</dbReference>
<dbReference type="PANTHER" id="PTHR34183:SF1">
    <property type="entry name" value="ENDOLYTIC PEPTIDOGLYCAN TRANSGLYCOSYLASE RLPA"/>
    <property type="match status" value="1"/>
</dbReference>
<evidence type="ECO:0000256" key="5">
    <source>
        <dbReference type="RuleBase" id="RU003495"/>
    </source>
</evidence>
<dbReference type="InterPro" id="IPR034718">
    <property type="entry name" value="RlpA"/>
</dbReference>
<dbReference type="Gene3D" id="3.30.70.1070">
    <property type="entry name" value="Sporulation related repeat"/>
    <property type="match status" value="1"/>
</dbReference>
<dbReference type="InterPro" id="IPR036680">
    <property type="entry name" value="SPOR-like_sf"/>
</dbReference>
<evidence type="ECO:0000313" key="10">
    <source>
        <dbReference type="Proteomes" id="UP001557484"/>
    </source>
</evidence>
<comment type="caution">
    <text evidence="9">The sequence shown here is derived from an EMBL/GenBank/DDBJ whole genome shotgun (WGS) entry which is preliminary data.</text>
</comment>
<evidence type="ECO:0000313" key="9">
    <source>
        <dbReference type="EMBL" id="MEX1666850.1"/>
    </source>
</evidence>
<dbReference type="Pfam" id="PF03330">
    <property type="entry name" value="DPBB_1"/>
    <property type="match status" value="1"/>
</dbReference>
<dbReference type="Pfam" id="PF05036">
    <property type="entry name" value="SPOR"/>
    <property type="match status" value="1"/>
</dbReference>
<dbReference type="NCBIfam" id="TIGR00413">
    <property type="entry name" value="rlpA"/>
    <property type="match status" value="1"/>
</dbReference>
<dbReference type="SUPFAM" id="SSF50685">
    <property type="entry name" value="Barwin-like endoglucanases"/>
    <property type="match status" value="1"/>
</dbReference>
<dbReference type="EMBL" id="JBFRYB010000001">
    <property type="protein sequence ID" value="MEX1666850.1"/>
    <property type="molecule type" value="Genomic_DNA"/>
</dbReference>
<comment type="similarity">
    <text evidence="4 5">Belongs to the RlpA family.</text>
</comment>
<keyword evidence="10" id="KW-1185">Reference proteome</keyword>
<keyword evidence="2 4" id="KW-0456">Lyase</keyword>
<reference evidence="9 10" key="1">
    <citation type="journal article" date="2011" name="Int. J. Syst. Evol. Microbiol.">
        <title>Zhongshania antarctica gen. nov., sp. nov. and Zhongshania guokunii sp. nov., gammaproteobacteria respectively isolated from coastal attached (fast) ice and surface seawater of the Antarctic.</title>
        <authorList>
            <person name="Li H.J."/>
            <person name="Zhang X.Y."/>
            <person name="Chen C.X."/>
            <person name="Zhang Y.J."/>
            <person name="Gao Z.M."/>
            <person name="Yu Y."/>
            <person name="Chen X.L."/>
            <person name="Chen B."/>
            <person name="Zhang Y.Z."/>
        </authorList>
    </citation>
    <scope>NUCLEOTIDE SEQUENCE [LARGE SCALE GENOMIC DNA]</scope>
    <source>
        <strain evidence="9 10">R06B22</strain>
    </source>
</reference>
<dbReference type="Proteomes" id="UP001557484">
    <property type="component" value="Unassembled WGS sequence"/>
</dbReference>
<dbReference type="PROSITE" id="PS51724">
    <property type="entry name" value="SPOR"/>
    <property type="match status" value="1"/>
</dbReference>
<evidence type="ECO:0000256" key="6">
    <source>
        <dbReference type="SAM" id="MobiDB-lite"/>
    </source>
</evidence>
<keyword evidence="3 4" id="KW-0961">Cell wall biogenesis/degradation</keyword>
<proteinExistence type="inferred from homology"/>
<keyword evidence="4" id="KW-0449">Lipoprotein</keyword>
<dbReference type="HAMAP" id="MF_02071">
    <property type="entry name" value="RlpA"/>
    <property type="match status" value="1"/>
</dbReference>
<sequence>MKYGVVAIAALLLAVGCAPLPSSKQGDTSSADAGNRGAPVGQGKSRYQIEQDGAPLQTLDPNMIADAQPRHEVLRVAGNISPYKVNGKEYRLVDQHRGFKERGIASWYGTKFHGHATSNGEIYSLYEMTAAHRTLPIPVYVKVTNLDNGRTAIVRVNDRGPFHSDRIIDLSYAAAVKLGYAKRGTARVEIEVIDTDNTHAASREAARYYLQVAAFSQLTSANALQQKLSEGLAFPVVIASSSDRGAAMHRVRVGPFVDYYSAQAAKKVLQQQWSGESHLVVEAGDSSS</sequence>
<keyword evidence="1 7" id="KW-0732">Signal</keyword>